<evidence type="ECO:0000256" key="5">
    <source>
        <dbReference type="ARBA" id="ARBA00012670"/>
    </source>
</evidence>
<comment type="similarity">
    <text evidence="3">Belongs to the glycosyl hydrolase 51 family.</text>
</comment>
<dbReference type="PANTHER" id="PTHR43576">
    <property type="entry name" value="ALPHA-L-ARABINOFURANOSIDASE C-RELATED"/>
    <property type="match status" value="1"/>
</dbReference>
<proteinExistence type="inferred from homology"/>
<evidence type="ECO:0000256" key="3">
    <source>
        <dbReference type="ARBA" id="ARBA00007186"/>
    </source>
</evidence>
<dbReference type="AlphaFoldDB" id="A0A561D6Y4"/>
<dbReference type="EC" id="3.2.1.55" evidence="5"/>
<gene>
    <name evidence="10" type="ORF">FB550_108122</name>
</gene>
<dbReference type="GO" id="GO:0046373">
    <property type="term" value="P:L-arabinose metabolic process"/>
    <property type="evidence" value="ECO:0007669"/>
    <property type="project" value="InterPro"/>
</dbReference>
<name>A0A561D6Y4_9BACI</name>
<dbReference type="EMBL" id="VIVN01000008">
    <property type="protein sequence ID" value="TWD98868.1"/>
    <property type="molecule type" value="Genomic_DNA"/>
</dbReference>
<dbReference type="InterPro" id="IPR017853">
    <property type="entry name" value="GH"/>
</dbReference>
<comment type="caution">
    <text evidence="10">The sequence shown here is derived from an EMBL/GenBank/DDBJ whole genome shotgun (WGS) entry which is preliminary data.</text>
</comment>
<organism evidence="10 11">
    <name type="scientific">Neobacillus bataviensis</name>
    <dbReference type="NCBI Taxonomy" id="220685"/>
    <lineage>
        <taxon>Bacteria</taxon>
        <taxon>Bacillati</taxon>
        <taxon>Bacillota</taxon>
        <taxon>Bacilli</taxon>
        <taxon>Bacillales</taxon>
        <taxon>Bacillaceae</taxon>
        <taxon>Neobacillus</taxon>
    </lineage>
</organism>
<keyword evidence="11" id="KW-1185">Reference proteome</keyword>
<dbReference type="SUPFAM" id="SSF51011">
    <property type="entry name" value="Glycosyl hydrolase domain"/>
    <property type="match status" value="1"/>
</dbReference>
<feature type="domain" description="Alpha-L-arabinofuranosidase C-terminal" evidence="9">
    <location>
        <begin position="316"/>
        <end position="507"/>
    </location>
</feature>
<keyword evidence="8" id="KW-0326">Glycosidase</keyword>
<evidence type="ECO:0000256" key="1">
    <source>
        <dbReference type="ARBA" id="ARBA00001462"/>
    </source>
</evidence>
<sequence>MTSFIDLDLGKGKDVISKHIYGHFVEHLGRCIYNGLWVGDDSPIPNTRGIRNDIVEALKAIKIPNLRWPGGCFADNYHWKDGIGPREDRPCMVNTDWGHVVENNHFGTHEFMDLCEQLKTEPYICGNVGSGTVQEMQQWVEYMTFDGQSPMANLRKKNGKDEPWKVKFFGVGNENWGCGGHMKAETYAEKYRQYQTYVNNYSGNNILKIACGPSEADYHWTEVIMRECMKETQQLKNSTHDKPIHSVWEYYRPQMWGLSLHYYVRNRLNYTSATKFDESLWFEYMQRTLYMDELITNHSNVMDQYDPDKKVAIIVDEWGSWYEPEPGTHPRFLFQQNTLRDALIAGVTLNIFNNHCDRVKMANIAQLINVLQALILTDGSDMLLTPTYYVFDMYKDHQDSTLIPLDLETRDYLFGDGSIPVVNASASRNQEGKVHITLCNLDPNRSEEITFNLKGENAISSVNARILTDPAMNACNTFEQPDQIKPCNFNDIKVQGNWISIILPAKSVLAIEIAFK</sequence>
<evidence type="ECO:0000259" key="9">
    <source>
        <dbReference type="SMART" id="SM00813"/>
    </source>
</evidence>
<comment type="catalytic activity">
    <reaction evidence="1">
        <text>Hydrolysis of terminal non-reducing alpha-L-arabinofuranoside residues in alpha-L-arabinosides.</text>
        <dbReference type="EC" id="3.2.1.55"/>
    </reaction>
</comment>
<dbReference type="GO" id="GO:0046556">
    <property type="term" value="F:alpha-L-arabinofuranosidase activity"/>
    <property type="evidence" value="ECO:0007669"/>
    <property type="project" value="UniProtKB-EC"/>
</dbReference>
<comment type="pathway">
    <text evidence="2">Glycan metabolism.</text>
</comment>
<dbReference type="InterPro" id="IPR055235">
    <property type="entry name" value="ASD1_cat"/>
</dbReference>
<dbReference type="GO" id="GO:0000272">
    <property type="term" value="P:polysaccharide catabolic process"/>
    <property type="evidence" value="ECO:0007669"/>
    <property type="project" value="TreeGrafter"/>
</dbReference>
<accession>A0A561D6Y4</accession>
<dbReference type="Gene3D" id="3.20.20.80">
    <property type="entry name" value="Glycosidases"/>
    <property type="match status" value="1"/>
</dbReference>
<dbReference type="InterPro" id="IPR010720">
    <property type="entry name" value="Alpha-L-AF_C"/>
</dbReference>
<dbReference type="Proteomes" id="UP000319671">
    <property type="component" value="Unassembled WGS sequence"/>
</dbReference>
<dbReference type="SMART" id="SM00813">
    <property type="entry name" value="Alpha-L-AF_C"/>
    <property type="match status" value="1"/>
</dbReference>
<evidence type="ECO:0000313" key="10">
    <source>
        <dbReference type="EMBL" id="TWD98868.1"/>
    </source>
</evidence>
<reference evidence="10 11" key="1">
    <citation type="submission" date="2019-06" db="EMBL/GenBank/DDBJ databases">
        <title>Sorghum-associated microbial communities from plants grown in Nebraska, USA.</title>
        <authorList>
            <person name="Schachtman D."/>
        </authorList>
    </citation>
    <scope>NUCLEOTIDE SEQUENCE [LARGE SCALE GENOMIC DNA]</scope>
    <source>
        <strain evidence="10 11">2482</strain>
    </source>
</reference>
<dbReference type="PANTHER" id="PTHR43576:SF2">
    <property type="entry name" value="INTRACELLULAR EXO-ALPHA-L-ARABINOFURANOSIDASE 2"/>
    <property type="match status" value="1"/>
</dbReference>
<keyword evidence="6" id="KW-0378">Hydrolase</keyword>
<evidence type="ECO:0000256" key="8">
    <source>
        <dbReference type="ARBA" id="ARBA00023295"/>
    </source>
</evidence>
<protein>
    <recommendedName>
        <fullName evidence="5">non-reducing end alpha-L-arabinofuranosidase</fullName>
        <ecNumber evidence="5">3.2.1.55</ecNumber>
    </recommendedName>
</protein>
<dbReference type="Pfam" id="PF22848">
    <property type="entry name" value="ASD1_dom"/>
    <property type="match status" value="1"/>
</dbReference>
<evidence type="ECO:0000256" key="2">
    <source>
        <dbReference type="ARBA" id="ARBA00004881"/>
    </source>
</evidence>
<evidence type="ECO:0000256" key="4">
    <source>
        <dbReference type="ARBA" id="ARBA00011165"/>
    </source>
</evidence>
<dbReference type="SUPFAM" id="SSF51445">
    <property type="entry name" value="(Trans)glycosidases"/>
    <property type="match status" value="1"/>
</dbReference>
<comment type="subunit">
    <text evidence="4">Homohexamer; trimer of dimers.</text>
</comment>
<evidence type="ECO:0000313" key="11">
    <source>
        <dbReference type="Proteomes" id="UP000319671"/>
    </source>
</evidence>
<dbReference type="Gene3D" id="2.60.40.1180">
    <property type="entry name" value="Golgi alpha-mannosidase II"/>
    <property type="match status" value="1"/>
</dbReference>
<dbReference type="Pfam" id="PF06964">
    <property type="entry name" value="Alpha-L-AF_C"/>
    <property type="match status" value="1"/>
</dbReference>
<evidence type="ECO:0000256" key="6">
    <source>
        <dbReference type="ARBA" id="ARBA00022801"/>
    </source>
</evidence>
<keyword evidence="7" id="KW-0119">Carbohydrate metabolism</keyword>
<dbReference type="InterPro" id="IPR013780">
    <property type="entry name" value="Glyco_hydro_b"/>
</dbReference>
<evidence type="ECO:0000256" key="7">
    <source>
        <dbReference type="ARBA" id="ARBA00023277"/>
    </source>
</evidence>